<comment type="caution">
    <text evidence="1">The sequence shown here is derived from an EMBL/GenBank/DDBJ whole genome shotgun (WGS) entry which is preliminary data.</text>
</comment>
<evidence type="ECO:0000313" key="2">
    <source>
        <dbReference type="Proteomes" id="UP000005426"/>
    </source>
</evidence>
<dbReference type="Proteomes" id="UP000005426">
    <property type="component" value="Unassembled WGS sequence"/>
</dbReference>
<dbReference type="HOGENOM" id="CLU_1518064_0_0_1"/>
<dbReference type="OrthoDB" id="10501731at2759"/>
<reference evidence="1 2" key="1">
    <citation type="journal article" date="2011" name="Genome Biol.">
        <title>Comparative genome sequence analysis underscores mycoparasitism as the ancestral life style of Trichoderma.</title>
        <authorList>
            <person name="Kubicek C.P."/>
            <person name="Herrera-Estrella A."/>
            <person name="Seidl-Seiboth V."/>
            <person name="Martinez D.A."/>
            <person name="Druzhinina I.S."/>
            <person name="Thon M."/>
            <person name="Zeilinger S."/>
            <person name="Casas-Flores S."/>
            <person name="Horwitz B.A."/>
            <person name="Mukherjee P.K."/>
            <person name="Mukherjee M."/>
            <person name="Kredics L."/>
            <person name="Alcaraz L.D."/>
            <person name="Aerts A."/>
            <person name="Antal Z."/>
            <person name="Atanasova L."/>
            <person name="Cervantes-Badillo M.G."/>
            <person name="Challacombe J."/>
            <person name="Chertkov O."/>
            <person name="McCluskey K."/>
            <person name="Coulpier F."/>
            <person name="Deshpande N."/>
            <person name="von Doehren H."/>
            <person name="Ebbole D.J."/>
            <person name="Esquivel-Naranjo E.U."/>
            <person name="Fekete E."/>
            <person name="Flipphi M."/>
            <person name="Glaser F."/>
            <person name="Gomez-Rodriguez E.Y."/>
            <person name="Gruber S."/>
            <person name="Han C."/>
            <person name="Henrissat B."/>
            <person name="Hermosa R."/>
            <person name="Hernandez-Onate M."/>
            <person name="Karaffa L."/>
            <person name="Kosti I."/>
            <person name="Le Crom S."/>
            <person name="Lindquist E."/>
            <person name="Lucas S."/>
            <person name="Luebeck M."/>
            <person name="Luebeck P.S."/>
            <person name="Margeot A."/>
            <person name="Metz B."/>
            <person name="Misra M."/>
            <person name="Nevalainen H."/>
            <person name="Omann M."/>
            <person name="Packer N."/>
            <person name="Perrone G."/>
            <person name="Uresti-Rivera E.E."/>
            <person name="Salamov A."/>
            <person name="Schmoll M."/>
            <person name="Seiboth B."/>
            <person name="Shapiro H."/>
            <person name="Sukno S."/>
            <person name="Tamayo-Ramos J.A."/>
            <person name="Tisch D."/>
            <person name="Wiest A."/>
            <person name="Wilkinson H.H."/>
            <person name="Zhang M."/>
            <person name="Coutinho P.M."/>
            <person name="Kenerley C.M."/>
            <person name="Monte E."/>
            <person name="Baker S.E."/>
            <person name="Grigoriev I.V."/>
        </authorList>
    </citation>
    <scope>NUCLEOTIDE SEQUENCE [LARGE SCALE GENOMIC DNA]</scope>
    <source>
        <strain evidence="2">ATCC 20476 / IMI 206040</strain>
    </source>
</reference>
<evidence type="ECO:0000313" key="1">
    <source>
        <dbReference type="EMBL" id="EHK43524.1"/>
    </source>
</evidence>
<keyword evidence="2" id="KW-1185">Reference proteome</keyword>
<name>G9P2K6_HYPAI</name>
<accession>G9P2K6</accession>
<gene>
    <name evidence="1" type="ORF">TRIATDRAFT_311056</name>
</gene>
<organism evidence="1 2">
    <name type="scientific">Hypocrea atroviridis (strain ATCC 20476 / IMI 206040)</name>
    <name type="common">Trichoderma atroviride</name>
    <dbReference type="NCBI Taxonomy" id="452589"/>
    <lineage>
        <taxon>Eukaryota</taxon>
        <taxon>Fungi</taxon>
        <taxon>Dikarya</taxon>
        <taxon>Ascomycota</taxon>
        <taxon>Pezizomycotina</taxon>
        <taxon>Sordariomycetes</taxon>
        <taxon>Hypocreomycetidae</taxon>
        <taxon>Hypocreales</taxon>
        <taxon>Hypocreaceae</taxon>
        <taxon>Trichoderma</taxon>
    </lineage>
</organism>
<dbReference type="AlphaFoldDB" id="G9P2K6"/>
<dbReference type="EMBL" id="ABDG02000026">
    <property type="protein sequence ID" value="EHK43524.1"/>
    <property type="molecule type" value="Genomic_DNA"/>
</dbReference>
<sequence>MPNRRRAPAAASSFVAQPPSAAILESGITTFMGLEFCRSCSSPAYIIGKSPATGPAYLALPTSLLKACPKSNDSSCFFQTAASSLCCYSFLLSASISIAPRPPLLREPRLGIQTPASSIRKAPTQARLAVFSQAVDESLHRPTLAYQRKQPLIARIPPISLFSATPPLRNKQSTDIQ</sequence>
<proteinExistence type="predicted"/>
<protein>
    <submittedName>
        <fullName evidence="1">Uncharacterized protein</fullName>
    </submittedName>
</protein>